<evidence type="ECO:0000313" key="1">
    <source>
        <dbReference type="EMBL" id="BCZ84717.1"/>
    </source>
</evidence>
<dbReference type="Proteomes" id="UP001319874">
    <property type="component" value="Chromosome 4"/>
</dbReference>
<reference evidence="1 2" key="1">
    <citation type="journal article" date="2022" name="Front. Microbiol.">
        <title>Identification and characterization of a novel class of self-sufficient cytochrome P450 hydroxylase involved in cyclohexanecarboxylate degradation in Paraburkholderia terrae strain KU-64.</title>
        <authorList>
            <person name="Yamamoto T."/>
            <person name="Hasegawa Y."/>
            <person name="Iwaki H."/>
        </authorList>
    </citation>
    <scope>NUCLEOTIDE SEQUENCE [LARGE SCALE GENOMIC DNA]</scope>
    <source>
        <strain evidence="1 2">KU-64</strain>
    </source>
</reference>
<gene>
    <name evidence="1" type="ORF">PTKU64_83920</name>
</gene>
<organism evidence="1 2">
    <name type="scientific">Paraburkholderia terrae</name>
    <dbReference type="NCBI Taxonomy" id="311230"/>
    <lineage>
        <taxon>Bacteria</taxon>
        <taxon>Pseudomonadati</taxon>
        <taxon>Pseudomonadota</taxon>
        <taxon>Betaproteobacteria</taxon>
        <taxon>Burkholderiales</taxon>
        <taxon>Burkholderiaceae</taxon>
        <taxon>Paraburkholderia</taxon>
    </lineage>
</organism>
<proteinExistence type="predicted"/>
<sequence length="56" mass="5911">MIKAAMNDRMKARQVAAKELASWGRRTFMLARPGVNGFGTAIGVQWGCSGIGAGLT</sequence>
<keyword evidence="2" id="KW-1185">Reference proteome</keyword>
<protein>
    <submittedName>
        <fullName evidence="1">Uncharacterized protein</fullName>
    </submittedName>
</protein>
<dbReference type="EMBL" id="AP024958">
    <property type="protein sequence ID" value="BCZ84717.1"/>
    <property type="molecule type" value="Genomic_DNA"/>
</dbReference>
<accession>A0ABM7U043</accession>
<evidence type="ECO:0000313" key="2">
    <source>
        <dbReference type="Proteomes" id="UP001319874"/>
    </source>
</evidence>
<name>A0ABM7U043_9BURK</name>